<reference evidence="4" key="1">
    <citation type="submission" date="2022-10" db="EMBL/GenBank/DDBJ databases">
        <title>Culturing micro-colonial fungi from biological soil crusts in the Mojave desert and describing Neophaeococcomyces mojavensis, and introducing the new genera and species Taxawa tesnikishii.</title>
        <authorList>
            <person name="Kurbessoian T."/>
            <person name="Stajich J.E."/>
        </authorList>
    </citation>
    <scope>NUCLEOTIDE SEQUENCE</scope>
    <source>
        <strain evidence="4">TK_35</strain>
    </source>
</reference>
<evidence type="ECO:0000259" key="2">
    <source>
        <dbReference type="Pfam" id="PF00561"/>
    </source>
</evidence>
<dbReference type="PANTHER" id="PTHR48081">
    <property type="entry name" value="AB HYDROLASE SUPERFAMILY PROTEIN C4A8.06C"/>
    <property type="match status" value="1"/>
</dbReference>
<sequence length="591" mass="63633">MTNIPTAGTSGDDTLRHHYLRIDGQRVHCVSAGSGQPVLLIPGWPQTWYAWRHVLHALAEAGFEAIAVDPPGIGESDRPAHGYDTGSAAAVLHQTMQALGHERYQVVGHDIGMWIGYALASDQPQAVQHLAVTEAVIPGLAPEPGIFAAPADNIFLWHFMFNQVPDLPEALISGRERAYLEFMFDRWSYRRDAVASETYIAAYSRPGALRAGFAWYRAIPETIRQNQIRAQRRLTMPVLAIGAEHATGNAPMLTLQPHADDLRGSVVPGCGHFIMEEAPQAFLARLTMPLEPALRSFVDAVAAQPLPGDLLELRALSEQALPTLQGAAEAVSHVVEHVISARDAHALVVRLYTPAGSGTDPRPALLFAHGGGWFQCSLAVYDGPCRALANASGHVIAAVGYRLAPEHPFPTPLHDVADAWLWLQANAAALGLDPARLVIGGDSAGGNLAAACCLLLRDQGLPLPSHQLLLYPALDATMASSSYREFAVGYHLSAELMQRCWQAYLGDGDRRQPLASPLHARDLRGLPAATVLSCEFDPLRDEAEQYAAHLQEAGVDCTLERLPGMIHACIHLQGVSAATDIAIQRAGALLP</sequence>
<dbReference type="PRINTS" id="PR00412">
    <property type="entry name" value="EPOXHYDRLASE"/>
</dbReference>
<dbReference type="InterPro" id="IPR013094">
    <property type="entry name" value="AB_hydrolase_3"/>
</dbReference>
<name>A0AA39CU23_9EURO</name>
<comment type="caution">
    <text evidence="4">The sequence shown here is derived from an EMBL/GenBank/DDBJ whole genome shotgun (WGS) entry which is preliminary data.</text>
</comment>
<evidence type="ECO:0000313" key="4">
    <source>
        <dbReference type="EMBL" id="KAJ9625307.1"/>
    </source>
</evidence>
<dbReference type="Pfam" id="PF00561">
    <property type="entry name" value="Abhydrolase_1"/>
    <property type="match status" value="1"/>
</dbReference>
<dbReference type="InterPro" id="IPR000639">
    <property type="entry name" value="Epox_hydrolase-like"/>
</dbReference>
<dbReference type="AlphaFoldDB" id="A0AA39CU23"/>
<gene>
    <name evidence="4" type="ORF">H2204_010553</name>
</gene>
<dbReference type="InterPro" id="IPR050300">
    <property type="entry name" value="GDXG_lipolytic_enzyme"/>
</dbReference>
<feature type="domain" description="AB hydrolase-1" evidence="2">
    <location>
        <begin position="37"/>
        <end position="278"/>
    </location>
</feature>
<dbReference type="InterPro" id="IPR000073">
    <property type="entry name" value="AB_hydrolase_1"/>
</dbReference>
<dbReference type="Gene3D" id="3.40.50.1820">
    <property type="entry name" value="alpha/beta hydrolase"/>
    <property type="match status" value="2"/>
</dbReference>
<evidence type="ECO:0000256" key="1">
    <source>
        <dbReference type="ARBA" id="ARBA00022801"/>
    </source>
</evidence>
<dbReference type="Pfam" id="PF07859">
    <property type="entry name" value="Abhydrolase_3"/>
    <property type="match status" value="1"/>
</dbReference>
<dbReference type="EMBL" id="JAPDRN010000089">
    <property type="protein sequence ID" value="KAJ9625307.1"/>
    <property type="molecule type" value="Genomic_DNA"/>
</dbReference>
<protein>
    <recommendedName>
        <fullName evidence="5">Alpha/beta hydrolase</fullName>
    </recommendedName>
</protein>
<feature type="domain" description="Alpha/beta hydrolase fold-3" evidence="3">
    <location>
        <begin position="365"/>
        <end position="570"/>
    </location>
</feature>
<organism evidence="4">
    <name type="scientific">Knufia peltigerae</name>
    <dbReference type="NCBI Taxonomy" id="1002370"/>
    <lineage>
        <taxon>Eukaryota</taxon>
        <taxon>Fungi</taxon>
        <taxon>Dikarya</taxon>
        <taxon>Ascomycota</taxon>
        <taxon>Pezizomycotina</taxon>
        <taxon>Eurotiomycetes</taxon>
        <taxon>Chaetothyriomycetidae</taxon>
        <taxon>Chaetothyriales</taxon>
        <taxon>Trichomeriaceae</taxon>
        <taxon>Knufia</taxon>
    </lineage>
</organism>
<keyword evidence="1" id="KW-0378">Hydrolase</keyword>
<proteinExistence type="predicted"/>
<dbReference type="PANTHER" id="PTHR48081:SF8">
    <property type="entry name" value="ALPHA_BETA HYDROLASE FOLD-3 DOMAIN-CONTAINING PROTEIN-RELATED"/>
    <property type="match status" value="1"/>
</dbReference>
<evidence type="ECO:0000259" key="3">
    <source>
        <dbReference type="Pfam" id="PF07859"/>
    </source>
</evidence>
<dbReference type="GO" id="GO:0016787">
    <property type="term" value="F:hydrolase activity"/>
    <property type="evidence" value="ECO:0007669"/>
    <property type="project" value="UniProtKB-KW"/>
</dbReference>
<dbReference type="InterPro" id="IPR029058">
    <property type="entry name" value="AB_hydrolase_fold"/>
</dbReference>
<accession>A0AA39CU23</accession>
<evidence type="ECO:0008006" key="5">
    <source>
        <dbReference type="Google" id="ProtNLM"/>
    </source>
</evidence>
<dbReference type="SUPFAM" id="SSF53474">
    <property type="entry name" value="alpha/beta-Hydrolases"/>
    <property type="match status" value="2"/>
</dbReference>